<feature type="compositionally biased region" description="Basic and acidic residues" evidence="1">
    <location>
        <begin position="191"/>
        <end position="203"/>
    </location>
</feature>
<feature type="compositionally biased region" description="Polar residues" evidence="1">
    <location>
        <begin position="9"/>
        <end position="30"/>
    </location>
</feature>
<sequence>MGGAKSAVRLQSSVSTPVDRSKESISTTRRSAQRKAPAVSGSSTGSSVSQFSINTPRQVRVRLSSGNQQRPRATPRKRTASSEMMGLSQMPDSPVAINKGTGRTAVGPWCGAFEMSASASDHEPPSPTLFMDRAGSAHRSLDGGLLEAKRSSSSSPMHAPVMDYTVGFPGSLDIPSSTRRAELRDHSREVRLAASKGEPKGSAEARCAPRFAGGSAKRHAGHQVFQPSGRFY</sequence>
<keyword evidence="3" id="KW-1185">Reference proteome</keyword>
<dbReference type="Proteomes" id="UP001497392">
    <property type="component" value="Unassembled WGS sequence"/>
</dbReference>
<gene>
    <name evidence="2" type="primary">g8623</name>
    <name evidence="2" type="ORF">VP750_LOCUS7747</name>
</gene>
<feature type="compositionally biased region" description="Low complexity" evidence="1">
    <location>
        <begin position="39"/>
        <end position="49"/>
    </location>
</feature>
<name>A0ABP1G0T3_9CHLO</name>
<protein>
    <submittedName>
        <fullName evidence="2">G8623 protein</fullName>
    </submittedName>
</protein>
<organism evidence="2 3">
    <name type="scientific">Coccomyxa viridis</name>
    <dbReference type="NCBI Taxonomy" id="1274662"/>
    <lineage>
        <taxon>Eukaryota</taxon>
        <taxon>Viridiplantae</taxon>
        <taxon>Chlorophyta</taxon>
        <taxon>core chlorophytes</taxon>
        <taxon>Trebouxiophyceae</taxon>
        <taxon>Trebouxiophyceae incertae sedis</taxon>
        <taxon>Coccomyxaceae</taxon>
        <taxon>Coccomyxa</taxon>
    </lineage>
</organism>
<proteinExistence type="predicted"/>
<feature type="region of interest" description="Disordered" evidence="1">
    <location>
        <begin position="191"/>
        <end position="232"/>
    </location>
</feature>
<evidence type="ECO:0000313" key="3">
    <source>
        <dbReference type="Proteomes" id="UP001497392"/>
    </source>
</evidence>
<reference evidence="2 3" key="1">
    <citation type="submission" date="2024-06" db="EMBL/GenBank/DDBJ databases">
        <authorList>
            <person name="Kraege A."/>
            <person name="Thomma B."/>
        </authorList>
    </citation>
    <scope>NUCLEOTIDE SEQUENCE [LARGE SCALE GENOMIC DNA]</scope>
</reference>
<dbReference type="EMBL" id="CAXHTA020000015">
    <property type="protein sequence ID" value="CAL5225841.1"/>
    <property type="molecule type" value="Genomic_DNA"/>
</dbReference>
<comment type="caution">
    <text evidence="2">The sequence shown here is derived from an EMBL/GenBank/DDBJ whole genome shotgun (WGS) entry which is preliminary data.</text>
</comment>
<feature type="region of interest" description="Disordered" evidence="1">
    <location>
        <begin position="1"/>
        <end position="94"/>
    </location>
</feature>
<evidence type="ECO:0000256" key="1">
    <source>
        <dbReference type="SAM" id="MobiDB-lite"/>
    </source>
</evidence>
<accession>A0ABP1G0T3</accession>
<evidence type="ECO:0000313" key="2">
    <source>
        <dbReference type="EMBL" id="CAL5225841.1"/>
    </source>
</evidence>